<evidence type="ECO:0000256" key="3">
    <source>
        <dbReference type="ARBA" id="ARBA00022741"/>
    </source>
</evidence>
<evidence type="ECO:0000256" key="1">
    <source>
        <dbReference type="ARBA" id="ARBA00022679"/>
    </source>
</evidence>
<evidence type="ECO:0000313" key="7">
    <source>
        <dbReference type="EMBL" id="GAA1772329.1"/>
    </source>
</evidence>
<accession>A0ABP4XB66</accession>
<comment type="similarity">
    <text evidence="5">Belongs to the CofC family.</text>
</comment>
<comment type="pathway">
    <text evidence="5">Cofactor biosynthesis; coenzyme F420 biosynthesis.</text>
</comment>
<keyword evidence="3 5" id="KW-0547">Nucleotide-binding</keyword>
<dbReference type="NCBIfam" id="TIGR03552">
    <property type="entry name" value="F420_cofC"/>
    <property type="match status" value="1"/>
</dbReference>
<dbReference type="Proteomes" id="UP001500655">
    <property type="component" value="Unassembled WGS sequence"/>
</dbReference>
<dbReference type="RefSeq" id="WP_344086821.1">
    <property type="nucleotide sequence ID" value="NZ_BAAALS010000032.1"/>
</dbReference>
<feature type="binding site" evidence="5">
    <location>
        <position position="153"/>
    </location>
    <ligand>
        <name>phosphoenolpyruvate</name>
        <dbReference type="ChEBI" id="CHEBI:58702"/>
    </ligand>
</feature>
<dbReference type="EMBL" id="BAAALS010000032">
    <property type="protein sequence ID" value="GAA1772329.1"/>
    <property type="molecule type" value="Genomic_DNA"/>
</dbReference>
<feature type="binding site" evidence="5">
    <location>
        <position position="172"/>
    </location>
    <ligand>
        <name>phosphoenolpyruvate</name>
        <dbReference type="ChEBI" id="CHEBI:58702"/>
    </ligand>
</feature>
<sequence>MSGLSWTVLVPVKRLLAAKTRLRGAVPDVPHEQLVLALARDTVLATLRCPAVGRVVVVTNDPTAQAATAALGAVVLPDAPDAGLNQALAYGATTVRSRLNGSDTPGVAAIAADLPALRPDDLSAALRAAAELATVPARAARRAFVTDTAGTGTVLLAAPPGVPLQPSFGAGSAAAPAAGGAVAVEGPLVSLRRDVDTAGDLAEAAALGVGPHTSALLTGVGYRVDDRTASFDRS</sequence>
<evidence type="ECO:0000256" key="2">
    <source>
        <dbReference type="ARBA" id="ARBA00022695"/>
    </source>
</evidence>
<keyword evidence="8" id="KW-1185">Reference proteome</keyword>
<dbReference type="GO" id="GO:0016779">
    <property type="term" value="F:nucleotidyltransferase activity"/>
    <property type="evidence" value="ECO:0007669"/>
    <property type="project" value="UniProtKB-KW"/>
</dbReference>
<protein>
    <recommendedName>
        <fullName evidence="5">Phosphoenolpyruvate guanylyltransferase</fullName>
        <shortName evidence="5">PEP guanylyltransferase</shortName>
        <ecNumber evidence="5">2.7.7.105</ecNumber>
    </recommendedName>
</protein>
<dbReference type="Pfam" id="PF12804">
    <property type="entry name" value="NTP_transf_3"/>
    <property type="match status" value="1"/>
</dbReference>
<evidence type="ECO:0000256" key="4">
    <source>
        <dbReference type="ARBA" id="ARBA00023134"/>
    </source>
</evidence>
<dbReference type="HAMAP" id="MF_02114">
    <property type="entry name" value="CofC"/>
    <property type="match status" value="1"/>
</dbReference>
<dbReference type="PANTHER" id="PTHR40392">
    <property type="entry name" value="2-PHOSPHO-L-LACTATE GUANYLYLTRANSFERASE"/>
    <property type="match status" value="1"/>
</dbReference>
<dbReference type="Gene3D" id="3.90.550.10">
    <property type="entry name" value="Spore Coat Polysaccharide Biosynthesis Protein SpsA, Chain A"/>
    <property type="match status" value="1"/>
</dbReference>
<proteinExistence type="inferred from homology"/>
<organism evidence="7 8">
    <name type="scientific">Luedemannella helvata</name>
    <dbReference type="NCBI Taxonomy" id="349315"/>
    <lineage>
        <taxon>Bacteria</taxon>
        <taxon>Bacillati</taxon>
        <taxon>Actinomycetota</taxon>
        <taxon>Actinomycetes</taxon>
        <taxon>Micromonosporales</taxon>
        <taxon>Micromonosporaceae</taxon>
        <taxon>Luedemannella</taxon>
    </lineage>
</organism>
<keyword evidence="2 5" id="KW-0548">Nucleotidyltransferase</keyword>
<comment type="function">
    <text evidence="5">Guanylyltransferase that catalyzes the activation of phosphoenolpyruvate (PEP) as enolpyruvoyl-2-diphospho-5'-guanosine, via the condensation of PEP with GTP. It is involved in the biosynthesis of coenzyme F420, a hydride carrier cofactor.</text>
</comment>
<name>A0ABP4XB66_9ACTN</name>
<evidence type="ECO:0000256" key="5">
    <source>
        <dbReference type="HAMAP-Rule" id="MF_02114"/>
    </source>
</evidence>
<dbReference type="SUPFAM" id="SSF53448">
    <property type="entry name" value="Nucleotide-diphospho-sugar transferases"/>
    <property type="match status" value="1"/>
</dbReference>
<gene>
    <name evidence="7" type="primary">cofC</name>
    <name evidence="5" type="synonym">fbiD</name>
    <name evidence="7" type="ORF">GCM10009681_49660</name>
</gene>
<keyword evidence="1 5" id="KW-0808">Transferase</keyword>
<feature type="domain" description="MobA-like NTP transferase" evidence="6">
    <location>
        <begin position="43"/>
        <end position="142"/>
    </location>
</feature>
<dbReference type="InterPro" id="IPR025877">
    <property type="entry name" value="MobA-like_NTP_Trfase"/>
</dbReference>
<comment type="catalytic activity">
    <reaction evidence="5">
        <text>phosphoenolpyruvate + GTP + H(+) = enolpyruvoyl-2-diphospho-5'-guanosine + diphosphate</text>
        <dbReference type="Rhea" id="RHEA:30519"/>
        <dbReference type="ChEBI" id="CHEBI:15378"/>
        <dbReference type="ChEBI" id="CHEBI:33019"/>
        <dbReference type="ChEBI" id="CHEBI:37565"/>
        <dbReference type="ChEBI" id="CHEBI:58702"/>
        <dbReference type="ChEBI" id="CHEBI:143701"/>
        <dbReference type="EC" id="2.7.7.105"/>
    </reaction>
</comment>
<dbReference type="EC" id="2.7.7.105" evidence="5"/>
<evidence type="ECO:0000313" key="8">
    <source>
        <dbReference type="Proteomes" id="UP001500655"/>
    </source>
</evidence>
<dbReference type="PANTHER" id="PTHR40392:SF1">
    <property type="entry name" value="2-PHOSPHO-L-LACTATE GUANYLYLTRANSFERASE"/>
    <property type="match status" value="1"/>
</dbReference>
<dbReference type="InterPro" id="IPR029044">
    <property type="entry name" value="Nucleotide-diphossugar_trans"/>
</dbReference>
<reference evidence="8" key="1">
    <citation type="journal article" date="2019" name="Int. J. Syst. Evol. Microbiol.">
        <title>The Global Catalogue of Microorganisms (GCM) 10K type strain sequencing project: providing services to taxonomists for standard genome sequencing and annotation.</title>
        <authorList>
            <consortium name="The Broad Institute Genomics Platform"/>
            <consortium name="The Broad Institute Genome Sequencing Center for Infectious Disease"/>
            <person name="Wu L."/>
            <person name="Ma J."/>
        </authorList>
    </citation>
    <scope>NUCLEOTIDE SEQUENCE [LARGE SCALE GENOMIC DNA]</scope>
    <source>
        <strain evidence="8">JCM 13249</strain>
    </source>
</reference>
<keyword evidence="4 5" id="KW-0342">GTP-binding</keyword>
<feature type="binding site" evidence="5">
    <location>
        <position position="169"/>
    </location>
    <ligand>
        <name>phosphoenolpyruvate</name>
        <dbReference type="ChEBI" id="CHEBI:58702"/>
    </ligand>
</feature>
<comment type="caution">
    <text evidence="7">The sequence shown here is derived from an EMBL/GenBank/DDBJ whole genome shotgun (WGS) entry which is preliminary data.</text>
</comment>
<dbReference type="InterPro" id="IPR002835">
    <property type="entry name" value="CofC"/>
</dbReference>
<evidence type="ECO:0000259" key="6">
    <source>
        <dbReference type="Pfam" id="PF12804"/>
    </source>
</evidence>